<dbReference type="InterPro" id="IPR000438">
    <property type="entry name" value="Acetyl_CoA_COase_Trfase_b_su"/>
</dbReference>
<dbReference type="OrthoDB" id="10053020at2759"/>
<evidence type="ECO:0000256" key="7">
    <source>
        <dbReference type="ARBA" id="ARBA00022771"/>
    </source>
</evidence>
<keyword evidence="12" id="KW-0275">Fatty acid biosynthesis</keyword>
<sequence>MLLGHKRCGGFTCKRSSAQVALNHLPALNHSGCKQNTTVCKAEPLYQNGPISVNPSSIADPLSASSQSSKAPITDRSKGLWTRCEKCGVILYIKHLKEHNHICYSCNFHLKMSSAERIEHMIDPGTWRSLDDTLSPMDPLDFVDLKAYPDRIKEAQDKTGMQDGLRAGTGLLHGIPVALGVMEFGYMGGSMGSVVGEKLTRLIEYATQEGLSLIIVSTSGGARMQEGIFSLMQMAKISGALHVHQNEANLLFISVLTSPTTGGVTASFGMLGDIIVAEPGAIIGFAGRRVIEQTLQEQLPDDFQTAEYLLNKGLLDLVIPRSFLKGALFEIMDFYKDAPYKKQGRVPFGVQHGIFHTTEEKIRRKYKEWSSQSSNGKAAHLNGSADHAAPSYQELVSSMRTLLGEQTEHVDVMDLMKDEVALAEALETAKSSKIEWVQQQSSLLGGGKSQDSQYMFRLVENNTAAAQ</sequence>
<evidence type="ECO:0000256" key="6">
    <source>
        <dbReference type="ARBA" id="ARBA00022741"/>
    </source>
</evidence>
<proteinExistence type="inferred from homology"/>
<keyword evidence="8" id="KW-0276">Fatty acid metabolism</keyword>
<dbReference type="GO" id="GO:0005524">
    <property type="term" value="F:ATP binding"/>
    <property type="evidence" value="ECO:0007669"/>
    <property type="project" value="UniProtKB-KW"/>
</dbReference>
<evidence type="ECO:0000313" key="14">
    <source>
        <dbReference type="EMBL" id="GAX81382.1"/>
    </source>
</evidence>
<dbReference type="PANTHER" id="PTHR42995">
    <property type="entry name" value="ACETYL-COENZYME A CARBOXYLASE CARBOXYL TRANSFERASE SUBUNIT BETA, CHLOROPLASTIC"/>
    <property type="match status" value="1"/>
</dbReference>
<dbReference type="InterPro" id="IPR011762">
    <property type="entry name" value="COA_CT_N"/>
</dbReference>
<feature type="domain" description="CoA carboxyltransferase N-terminal" evidence="13">
    <location>
        <begin position="80"/>
        <end position="350"/>
    </location>
</feature>
<dbReference type="EMBL" id="BEGY01000064">
    <property type="protein sequence ID" value="GAX81382.1"/>
    <property type="molecule type" value="Genomic_DNA"/>
</dbReference>
<keyword evidence="9" id="KW-0862">Zinc</keyword>
<evidence type="ECO:0000256" key="8">
    <source>
        <dbReference type="ARBA" id="ARBA00022832"/>
    </source>
</evidence>
<name>A0A250XEP3_9CHLO</name>
<evidence type="ECO:0000313" key="15">
    <source>
        <dbReference type="Proteomes" id="UP000232323"/>
    </source>
</evidence>
<dbReference type="Gene3D" id="3.90.226.10">
    <property type="entry name" value="2-enoyl-CoA Hydratase, Chain A, domain 1"/>
    <property type="match status" value="1"/>
</dbReference>
<dbReference type="GO" id="GO:2001295">
    <property type="term" value="P:malonyl-CoA biosynthetic process"/>
    <property type="evidence" value="ECO:0007669"/>
    <property type="project" value="TreeGrafter"/>
</dbReference>
<keyword evidence="7" id="KW-0863">Zinc-finger</keyword>
<dbReference type="InterPro" id="IPR041010">
    <property type="entry name" value="Znf-ACC"/>
</dbReference>
<dbReference type="Pfam" id="PF17848">
    <property type="entry name" value="Zn_ribbon_ACC"/>
    <property type="match status" value="1"/>
</dbReference>
<evidence type="ECO:0000256" key="5">
    <source>
        <dbReference type="ARBA" id="ARBA00022723"/>
    </source>
</evidence>
<dbReference type="GO" id="GO:0006633">
    <property type="term" value="P:fatty acid biosynthetic process"/>
    <property type="evidence" value="ECO:0007669"/>
    <property type="project" value="UniProtKB-KW"/>
</dbReference>
<comment type="subunit">
    <text evidence="2">Acetyl-CoA carboxylase is a heterohexamer composed of biotin carboxyl carrier protein, biotin carboxylase and 2 subunits each of ACCase subunit alpha and ACCase plastid-coded subunit beta (accD).</text>
</comment>
<evidence type="ECO:0000256" key="4">
    <source>
        <dbReference type="ARBA" id="ARBA00022679"/>
    </source>
</evidence>
<keyword evidence="11" id="KW-0443">Lipid metabolism</keyword>
<evidence type="ECO:0000259" key="13">
    <source>
        <dbReference type="PROSITE" id="PS50980"/>
    </source>
</evidence>
<dbReference type="GO" id="GO:0009317">
    <property type="term" value="C:acetyl-CoA carboxylase complex"/>
    <property type="evidence" value="ECO:0007669"/>
    <property type="project" value="InterPro"/>
</dbReference>
<organism evidence="14 15">
    <name type="scientific">Chlamydomonas eustigma</name>
    <dbReference type="NCBI Taxonomy" id="1157962"/>
    <lineage>
        <taxon>Eukaryota</taxon>
        <taxon>Viridiplantae</taxon>
        <taxon>Chlorophyta</taxon>
        <taxon>core chlorophytes</taxon>
        <taxon>Chlorophyceae</taxon>
        <taxon>CS clade</taxon>
        <taxon>Chlamydomonadales</taxon>
        <taxon>Chlamydomonadaceae</taxon>
        <taxon>Chlamydomonas</taxon>
    </lineage>
</organism>
<dbReference type="GO" id="GO:0003989">
    <property type="term" value="F:acetyl-CoA carboxylase activity"/>
    <property type="evidence" value="ECO:0007669"/>
    <property type="project" value="InterPro"/>
</dbReference>
<evidence type="ECO:0000256" key="1">
    <source>
        <dbReference type="ARBA" id="ARBA00004496"/>
    </source>
</evidence>
<dbReference type="Proteomes" id="UP000232323">
    <property type="component" value="Unassembled WGS sequence"/>
</dbReference>
<dbReference type="InterPro" id="IPR034733">
    <property type="entry name" value="AcCoA_carboxyl_beta"/>
</dbReference>
<reference evidence="14 15" key="1">
    <citation type="submission" date="2017-08" db="EMBL/GenBank/DDBJ databases">
        <title>Acidophilic green algal genome provides insights into adaptation to an acidic environment.</title>
        <authorList>
            <person name="Hirooka S."/>
            <person name="Hirose Y."/>
            <person name="Kanesaki Y."/>
            <person name="Higuchi S."/>
            <person name="Fujiwara T."/>
            <person name="Onuma R."/>
            <person name="Era A."/>
            <person name="Ohbayashi R."/>
            <person name="Uzuka A."/>
            <person name="Nozaki H."/>
            <person name="Yoshikawa H."/>
            <person name="Miyagishima S.Y."/>
        </authorList>
    </citation>
    <scope>NUCLEOTIDE SEQUENCE [LARGE SCALE GENOMIC DNA]</scope>
    <source>
        <strain evidence="14 15">NIES-2499</strain>
    </source>
</reference>
<evidence type="ECO:0000256" key="11">
    <source>
        <dbReference type="ARBA" id="ARBA00023098"/>
    </source>
</evidence>
<evidence type="ECO:0000256" key="10">
    <source>
        <dbReference type="ARBA" id="ARBA00022840"/>
    </source>
</evidence>
<keyword evidence="15" id="KW-1185">Reference proteome</keyword>
<gene>
    <name evidence="14" type="ORF">CEUSTIGMA_g8813.t1</name>
</gene>
<evidence type="ECO:0000256" key="9">
    <source>
        <dbReference type="ARBA" id="ARBA00022833"/>
    </source>
</evidence>
<dbReference type="SUPFAM" id="SSF52096">
    <property type="entry name" value="ClpP/crotonase"/>
    <property type="match status" value="1"/>
</dbReference>
<keyword evidence="3" id="KW-0444">Lipid biosynthesis</keyword>
<keyword evidence="10" id="KW-0067">ATP-binding</keyword>
<dbReference type="HAMAP" id="MF_01395">
    <property type="entry name" value="AcetylCoA_CT_beta"/>
    <property type="match status" value="1"/>
</dbReference>
<dbReference type="GO" id="GO:0016740">
    <property type="term" value="F:transferase activity"/>
    <property type="evidence" value="ECO:0007669"/>
    <property type="project" value="UniProtKB-KW"/>
</dbReference>
<keyword evidence="5" id="KW-0479">Metal-binding</keyword>
<comment type="caution">
    <text evidence="14">The sequence shown here is derived from an EMBL/GenBank/DDBJ whole genome shotgun (WGS) entry which is preliminary data.</text>
</comment>
<dbReference type="Pfam" id="PF01039">
    <property type="entry name" value="Carboxyl_trans"/>
    <property type="match status" value="1"/>
</dbReference>
<protein>
    <recommendedName>
        <fullName evidence="13">CoA carboxyltransferase N-terminal domain-containing protein</fullName>
    </recommendedName>
</protein>
<dbReference type="PROSITE" id="PS50980">
    <property type="entry name" value="COA_CT_NTER"/>
    <property type="match status" value="1"/>
</dbReference>
<evidence type="ECO:0000256" key="12">
    <source>
        <dbReference type="ARBA" id="ARBA00023160"/>
    </source>
</evidence>
<dbReference type="STRING" id="1157962.A0A250XEP3"/>
<dbReference type="InterPro" id="IPR029045">
    <property type="entry name" value="ClpP/crotonase-like_dom_sf"/>
</dbReference>
<dbReference type="NCBIfam" id="TIGR00515">
    <property type="entry name" value="accD"/>
    <property type="match status" value="1"/>
</dbReference>
<evidence type="ECO:0000256" key="3">
    <source>
        <dbReference type="ARBA" id="ARBA00022516"/>
    </source>
</evidence>
<keyword evidence="4" id="KW-0808">Transferase</keyword>
<keyword evidence="6" id="KW-0547">Nucleotide-binding</keyword>
<comment type="subcellular location">
    <subcellularLocation>
        <location evidence="1">Cytoplasm</location>
    </subcellularLocation>
</comment>
<dbReference type="AlphaFoldDB" id="A0A250XEP3"/>
<evidence type="ECO:0000256" key="2">
    <source>
        <dbReference type="ARBA" id="ARBA00011842"/>
    </source>
</evidence>
<accession>A0A250XEP3</accession>
<dbReference type="GO" id="GO:0008270">
    <property type="term" value="F:zinc ion binding"/>
    <property type="evidence" value="ECO:0007669"/>
    <property type="project" value="UniProtKB-KW"/>
</dbReference>
<dbReference type="PANTHER" id="PTHR42995:SF5">
    <property type="entry name" value="ACETYL-COENZYME A CARBOXYLASE CARBOXYL TRANSFERASE SUBUNIT BETA, CHLOROPLASTIC"/>
    <property type="match status" value="1"/>
</dbReference>
<dbReference type="PRINTS" id="PR01070">
    <property type="entry name" value="ACCCTRFRASEB"/>
</dbReference>